<keyword evidence="10" id="KW-1185">Reference proteome</keyword>
<keyword evidence="3" id="KW-1003">Cell membrane</keyword>
<evidence type="ECO:0000256" key="5">
    <source>
        <dbReference type="ARBA" id="ARBA00022989"/>
    </source>
</evidence>
<feature type="domain" description="DUF3533" evidence="8">
    <location>
        <begin position="30"/>
        <end position="404"/>
    </location>
</feature>
<dbReference type="AlphaFoldDB" id="A0A7W7VT90"/>
<dbReference type="InterPro" id="IPR022703">
    <property type="entry name" value="DUF3533"/>
</dbReference>
<dbReference type="PANTHER" id="PTHR43077">
    <property type="entry name" value="TRANSPORT PERMEASE YVFS-RELATED"/>
    <property type="match status" value="1"/>
</dbReference>
<evidence type="ECO:0000259" key="8">
    <source>
        <dbReference type="Pfam" id="PF12051"/>
    </source>
</evidence>
<comment type="caution">
    <text evidence="9">The sequence shown here is derived from an EMBL/GenBank/DDBJ whole genome shotgun (WGS) entry which is preliminary data.</text>
</comment>
<name>A0A7W7VT90_KITKI</name>
<evidence type="ECO:0000256" key="4">
    <source>
        <dbReference type="ARBA" id="ARBA00022692"/>
    </source>
</evidence>
<evidence type="ECO:0000313" key="10">
    <source>
        <dbReference type="Proteomes" id="UP000540506"/>
    </source>
</evidence>
<dbReference type="RefSeq" id="WP_184933840.1">
    <property type="nucleotide sequence ID" value="NZ_JACHJV010000001.1"/>
</dbReference>
<dbReference type="InterPro" id="IPR051328">
    <property type="entry name" value="T7SS_ABC-Transporter"/>
</dbReference>
<dbReference type="EMBL" id="JACHJV010000001">
    <property type="protein sequence ID" value="MBB4921523.1"/>
    <property type="molecule type" value="Genomic_DNA"/>
</dbReference>
<evidence type="ECO:0000256" key="1">
    <source>
        <dbReference type="ARBA" id="ARBA00004651"/>
    </source>
</evidence>
<comment type="similarity">
    <text evidence="2">Belongs to the ABC-2 integral membrane protein family.</text>
</comment>
<dbReference type="Proteomes" id="UP000540506">
    <property type="component" value="Unassembled WGS sequence"/>
</dbReference>
<feature type="transmembrane region" description="Helical" evidence="7">
    <location>
        <begin position="308"/>
        <end position="331"/>
    </location>
</feature>
<evidence type="ECO:0000256" key="6">
    <source>
        <dbReference type="ARBA" id="ARBA00023136"/>
    </source>
</evidence>
<evidence type="ECO:0000256" key="7">
    <source>
        <dbReference type="SAM" id="Phobius"/>
    </source>
</evidence>
<keyword evidence="6 7" id="KW-0472">Membrane</keyword>
<comment type="subcellular location">
    <subcellularLocation>
        <location evidence="1">Cell membrane</location>
        <topology evidence="1">Multi-pass membrane protein</topology>
    </subcellularLocation>
</comment>
<feature type="transmembrane region" description="Helical" evidence="7">
    <location>
        <begin position="398"/>
        <end position="420"/>
    </location>
</feature>
<evidence type="ECO:0000313" key="9">
    <source>
        <dbReference type="EMBL" id="MBB4921523.1"/>
    </source>
</evidence>
<reference evidence="9 10" key="1">
    <citation type="submission" date="2020-08" db="EMBL/GenBank/DDBJ databases">
        <title>Sequencing the genomes of 1000 actinobacteria strains.</title>
        <authorList>
            <person name="Klenk H.-P."/>
        </authorList>
    </citation>
    <scope>NUCLEOTIDE SEQUENCE [LARGE SCALE GENOMIC DNA]</scope>
    <source>
        <strain evidence="9 10">DSM 41654</strain>
    </source>
</reference>
<keyword evidence="5 7" id="KW-1133">Transmembrane helix</keyword>
<sequence>MTTPHRPAPAQVRAWQVLRNPKAWYFPAGIVALLALLLSLLYLGGVADPSGDLHRLPIGLVNADRGTTVAGRQENLGAQLVAGISNAPDPKEQVSWRLLDRAGAQDGLTSGKLDGVLEVPDGFTAAVAALGSTSARPPARPTVNVLTNPGVGSLASSLASSITQAAARQASLQLGGSLTAAAASSPHGGAPSNATRLLLADPITVSVQVGHPIGSHSGLGLTAFYYTLLLVLSGFLGANIISNGVDVGLGYADSELGPWHTRRPVVPINRTQTLLAKWGMSVVLAAVTSSLVMVGGIVIIGIDASHLPLLWVFSFCASAAVGLGVQAINAAFGGIGQLVSMFVFVAVALPSSGATIPLQALPSFYRWLATFEPMRQLSDGTRAILYFDARADAGLVRAWIAIAVAVVLALAFGLAITRYYDRKGLHRMVPKIA</sequence>
<feature type="transmembrane region" description="Helical" evidence="7">
    <location>
        <begin position="278"/>
        <end position="302"/>
    </location>
</feature>
<dbReference type="GO" id="GO:0005886">
    <property type="term" value="C:plasma membrane"/>
    <property type="evidence" value="ECO:0007669"/>
    <property type="project" value="UniProtKB-SubCell"/>
</dbReference>
<organism evidence="9 10">
    <name type="scientific">Kitasatospora kifunensis</name>
    <name type="common">Streptomyces kifunensis</name>
    <dbReference type="NCBI Taxonomy" id="58351"/>
    <lineage>
        <taxon>Bacteria</taxon>
        <taxon>Bacillati</taxon>
        <taxon>Actinomycetota</taxon>
        <taxon>Actinomycetes</taxon>
        <taxon>Kitasatosporales</taxon>
        <taxon>Streptomycetaceae</taxon>
        <taxon>Kitasatospora</taxon>
    </lineage>
</organism>
<evidence type="ECO:0000256" key="2">
    <source>
        <dbReference type="ARBA" id="ARBA00007783"/>
    </source>
</evidence>
<dbReference type="PANTHER" id="PTHR43077:SF8">
    <property type="entry name" value="DOXORUBICIN RESISTANCE ABC TRANSPORTER PERMEASE PROTEIN DRRB"/>
    <property type="match status" value="1"/>
</dbReference>
<evidence type="ECO:0000256" key="3">
    <source>
        <dbReference type="ARBA" id="ARBA00022475"/>
    </source>
</evidence>
<dbReference type="Pfam" id="PF12051">
    <property type="entry name" value="DUF3533"/>
    <property type="match status" value="1"/>
</dbReference>
<proteinExistence type="inferred from homology"/>
<keyword evidence="4 7" id="KW-0812">Transmembrane</keyword>
<accession>A0A7W7VT90</accession>
<protein>
    <submittedName>
        <fullName evidence="9">YhgE/Pip-like protein</fullName>
    </submittedName>
</protein>
<gene>
    <name evidence="9" type="ORF">FHR34_000516</name>
</gene>
<feature type="transmembrane region" description="Helical" evidence="7">
    <location>
        <begin position="24"/>
        <end position="45"/>
    </location>
</feature>
<feature type="transmembrane region" description="Helical" evidence="7">
    <location>
        <begin position="338"/>
        <end position="358"/>
    </location>
</feature>